<evidence type="ECO:0000259" key="4">
    <source>
        <dbReference type="Pfam" id="PF01168"/>
    </source>
</evidence>
<evidence type="ECO:0000256" key="2">
    <source>
        <dbReference type="PIRSR" id="PIRSR004848-1"/>
    </source>
</evidence>
<comment type="cofactor">
    <cofactor evidence="2">
        <name>pyridoxal 5'-phosphate</name>
        <dbReference type="ChEBI" id="CHEBI:597326"/>
    </cofactor>
</comment>
<dbReference type="PROSITE" id="PS01211">
    <property type="entry name" value="UPF0001"/>
    <property type="match status" value="1"/>
</dbReference>
<gene>
    <name evidence="5" type="ORF">ENL19_00465</name>
</gene>
<dbReference type="Proteomes" id="UP000886110">
    <property type="component" value="Unassembled WGS sequence"/>
</dbReference>
<dbReference type="CDD" id="cd00635">
    <property type="entry name" value="PLPDE_III_YBL036c_like"/>
    <property type="match status" value="1"/>
</dbReference>
<evidence type="ECO:0000256" key="3">
    <source>
        <dbReference type="RuleBase" id="RU004514"/>
    </source>
</evidence>
<dbReference type="SUPFAM" id="SSF51419">
    <property type="entry name" value="PLP-binding barrel"/>
    <property type="match status" value="1"/>
</dbReference>
<reference evidence="5" key="1">
    <citation type="journal article" date="2020" name="mSystems">
        <title>Genome- and Community-Level Interaction Insights into Carbon Utilization and Element Cycling Functions of Hydrothermarchaeota in Hydrothermal Sediment.</title>
        <authorList>
            <person name="Zhou Z."/>
            <person name="Liu Y."/>
            <person name="Xu W."/>
            <person name="Pan J."/>
            <person name="Luo Z.H."/>
            <person name="Li M."/>
        </authorList>
    </citation>
    <scope>NUCLEOTIDE SEQUENCE [LARGE SCALE GENOMIC DNA]</scope>
    <source>
        <strain evidence="5">HyVt-74</strain>
    </source>
</reference>
<dbReference type="AlphaFoldDB" id="A0A7C5HFE0"/>
<comment type="caution">
    <text evidence="5">The sequence shown here is derived from an EMBL/GenBank/DDBJ whole genome shotgun (WGS) entry which is preliminary data.</text>
</comment>
<dbReference type="PIRSF" id="PIRSF004848">
    <property type="entry name" value="YBL036c_PLPDEIII"/>
    <property type="match status" value="1"/>
</dbReference>
<dbReference type="EMBL" id="DRTB01000034">
    <property type="protein sequence ID" value="HHE04514.1"/>
    <property type="molecule type" value="Genomic_DNA"/>
</dbReference>
<feature type="modified residue" description="N6-(pyridoxal phosphate)lysine" evidence="2">
    <location>
        <position position="26"/>
    </location>
</feature>
<dbReference type="Pfam" id="PF01168">
    <property type="entry name" value="Ala_racemase_N"/>
    <property type="match status" value="1"/>
</dbReference>
<dbReference type="PANTHER" id="PTHR10146">
    <property type="entry name" value="PROLINE SYNTHETASE CO-TRANSCRIBED BACTERIAL HOMOLOG PROTEIN"/>
    <property type="match status" value="1"/>
</dbReference>
<organism evidence="5">
    <name type="scientific">candidate division WOR-3 bacterium</name>
    <dbReference type="NCBI Taxonomy" id="2052148"/>
    <lineage>
        <taxon>Bacteria</taxon>
        <taxon>Bacteria division WOR-3</taxon>
    </lineage>
</organism>
<evidence type="ECO:0000256" key="1">
    <source>
        <dbReference type="ARBA" id="ARBA00022898"/>
    </source>
</evidence>
<feature type="non-terminal residue" evidence="5">
    <location>
        <position position="196"/>
    </location>
</feature>
<accession>A0A7C5HFE0</accession>
<proteinExistence type="inferred from homology"/>
<dbReference type="InterPro" id="IPR011078">
    <property type="entry name" value="PyrdxlP_homeostasis"/>
</dbReference>
<dbReference type="PANTHER" id="PTHR10146:SF14">
    <property type="entry name" value="PYRIDOXAL PHOSPHATE HOMEOSTASIS PROTEIN"/>
    <property type="match status" value="1"/>
</dbReference>
<protein>
    <submittedName>
        <fullName evidence="5">YggS family pyridoxal phosphate-dependent enzyme</fullName>
    </submittedName>
</protein>
<feature type="domain" description="Alanine racemase N-terminal" evidence="4">
    <location>
        <begin position="23"/>
        <end position="195"/>
    </location>
</feature>
<dbReference type="Gene3D" id="3.20.20.10">
    <property type="entry name" value="Alanine racemase"/>
    <property type="match status" value="1"/>
</dbReference>
<comment type="similarity">
    <text evidence="3">Belongs to the pyridoxal phosphate-binding protein YggS/PROSC family.</text>
</comment>
<dbReference type="GO" id="GO:0030170">
    <property type="term" value="F:pyridoxal phosphate binding"/>
    <property type="evidence" value="ECO:0007669"/>
    <property type="project" value="InterPro"/>
</dbReference>
<dbReference type="InterPro" id="IPR029066">
    <property type="entry name" value="PLP-binding_barrel"/>
</dbReference>
<evidence type="ECO:0000313" key="5">
    <source>
        <dbReference type="EMBL" id="HHE04514.1"/>
    </source>
</evidence>
<dbReference type="InterPro" id="IPR001608">
    <property type="entry name" value="Ala_racemase_N"/>
</dbReference>
<sequence>MKTIKERVKKILRELPEGVQLEAAAKGRTVEELREAIEAGVYIIGENYVQESIPIIDSIGEKVQWHFIGHLQKNKVKYVVPRYDMIETVDSVPLAEKIDNIARRYNKIMPVLIEVNSGREPQKSGVLPEETEGLIKEISHFTAIKIMGMMTMGPRFGDTELARPFFRETKRLFDEIKRIGIPNTEMKILSMGMSNT</sequence>
<keyword evidence="1 2" id="KW-0663">Pyridoxal phosphate</keyword>
<name>A0A7C5HFE0_UNCW3</name>
<dbReference type="NCBIfam" id="TIGR00044">
    <property type="entry name" value="YggS family pyridoxal phosphate-dependent enzyme"/>
    <property type="match status" value="1"/>
</dbReference>